<reference evidence="5" key="1">
    <citation type="submission" date="2021-01" db="EMBL/GenBank/DDBJ databases">
        <title>Whole genome shotgun sequence of Actinoplanes tereljensis NBRC 105297.</title>
        <authorList>
            <person name="Komaki H."/>
            <person name="Tamura T."/>
        </authorList>
    </citation>
    <scope>NUCLEOTIDE SEQUENCE</scope>
    <source>
        <strain evidence="5">NBRC 105297</strain>
    </source>
</reference>
<dbReference type="GO" id="GO:0004560">
    <property type="term" value="F:alpha-L-fucosidase activity"/>
    <property type="evidence" value="ECO:0007669"/>
    <property type="project" value="InterPro"/>
</dbReference>
<evidence type="ECO:0000256" key="1">
    <source>
        <dbReference type="SAM" id="MobiDB-lite"/>
    </source>
</evidence>
<evidence type="ECO:0000259" key="2">
    <source>
        <dbReference type="Pfam" id="PF14498"/>
    </source>
</evidence>
<evidence type="ECO:0000313" key="6">
    <source>
        <dbReference type="Proteomes" id="UP000623608"/>
    </source>
</evidence>
<dbReference type="SUPFAM" id="SSF48208">
    <property type="entry name" value="Six-hairpin glycosidases"/>
    <property type="match status" value="1"/>
</dbReference>
<feature type="domain" description="Glycosyl hydrolase family 95 catalytic" evidence="4">
    <location>
        <begin position="264"/>
        <end position="653"/>
    </location>
</feature>
<dbReference type="GO" id="GO:0005975">
    <property type="term" value="P:carbohydrate metabolic process"/>
    <property type="evidence" value="ECO:0007669"/>
    <property type="project" value="InterPro"/>
</dbReference>
<dbReference type="Gene3D" id="1.50.10.10">
    <property type="match status" value="1"/>
</dbReference>
<dbReference type="InterPro" id="IPR054363">
    <property type="entry name" value="GH95_cat"/>
</dbReference>
<evidence type="ECO:0000259" key="3">
    <source>
        <dbReference type="Pfam" id="PF21307"/>
    </source>
</evidence>
<dbReference type="InterPro" id="IPR012341">
    <property type="entry name" value="6hp_glycosidase-like_sf"/>
</dbReference>
<evidence type="ECO:0000259" key="4">
    <source>
        <dbReference type="Pfam" id="PF22124"/>
    </source>
</evidence>
<feature type="domain" description="Glycosyl hydrolase family 95 N-terminal" evidence="2">
    <location>
        <begin position="4"/>
        <end position="237"/>
    </location>
</feature>
<dbReference type="Pfam" id="PF21307">
    <property type="entry name" value="Glyco_hydro_95_C"/>
    <property type="match status" value="1"/>
</dbReference>
<dbReference type="InterPro" id="IPR027414">
    <property type="entry name" value="GH95_N_dom"/>
</dbReference>
<dbReference type="InterPro" id="IPR016518">
    <property type="entry name" value="Alpha-L-fucosidase"/>
</dbReference>
<sequence>MLTLWYDAPAGDWESQALPIGNGMLGAMIFGRVGVEAIQFNEKTLWTGGPHDFGNWRQPRPGAIAEIQDQINARVRVSPAEVAAALGQPKAGYGSYQSFGELILTMPAGPVTDYRRALDIADAIATVEYTVDGVRHRREHFVSHPHRVIVVNLSADQPGQVTFTAAVRLPANRTATSTAANGRITTAGALTDNGLRFEGQVQILAEGGTRTDSADGKITVTAADRATILIAAGTDYSDVYPEYRGPAPGPRVTADLDRAAVIPYPQLWEAHRRDHRGLFDRVRLDLGQRMPDRPTDQVLAAYQGADPALEELFFQYGRYLLIASSRDGDVLPANLQGVWNAYEMAPWSGDYHTNINIQMNYWLADPANLGDTTGPFFAFVEALRAPGARTAREMFDSPGWVVHNETNPFGFTGVHDWPTAFWFPEAAAWLAHHFYDHYRFTLDKGFLRDRAYPVMREVARFWLAELIVDPRDGTLVVSPSYSPEHGDFSAGAAMSQQIVWDLFTAVTEAAAELGDEPFGAEVAAALQRLDPGTRIGSWGQLQEWKTDGDDPADHHRHTSQLFGLHPGRQISPASTPDLARAAEVTLRARGDGGTGWSKAWKINFWARLLDGDHAHLMLSEQLRTSTLANLWDTHPPFQIDGNFGATAGIIEMLLQSHGDEVHILPALPSAWPSGSVTGLRARGDLTVDIAWSAGVAHEVAVTAGHGGPITLRCAAWAAGVRLTGAVRDGERVTFTARPGTRYLLTPG</sequence>
<dbReference type="Pfam" id="PF14498">
    <property type="entry name" value="Glyco_hyd_65N_2"/>
    <property type="match status" value="1"/>
</dbReference>
<accession>A0A919NL81</accession>
<dbReference type="AlphaFoldDB" id="A0A919NL81"/>
<dbReference type="InterPro" id="IPR008928">
    <property type="entry name" value="6-hairpin_glycosidase_sf"/>
</dbReference>
<evidence type="ECO:0000313" key="5">
    <source>
        <dbReference type="EMBL" id="GIF20175.1"/>
    </source>
</evidence>
<keyword evidence="6" id="KW-1185">Reference proteome</keyword>
<name>A0A919NL81_9ACTN</name>
<dbReference type="Proteomes" id="UP000623608">
    <property type="component" value="Unassembled WGS sequence"/>
</dbReference>
<dbReference type="RefSeq" id="WP_203805578.1">
    <property type="nucleotide sequence ID" value="NZ_BOMY01000021.1"/>
</dbReference>
<comment type="caution">
    <text evidence="5">The sequence shown here is derived from an EMBL/GenBank/DDBJ whole genome shotgun (WGS) entry which is preliminary data.</text>
</comment>
<dbReference type="PIRSF" id="PIRSF007663">
    <property type="entry name" value="UCP007663"/>
    <property type="match status" value="1"/>
</dbReference>
<dbReference type="Gene3D" id="2.60.40.1180">
    <property type="entry name" value="Golgi alpha-mannosidase II"/>
    <property type="match status" value="1"/>
</dbReference>
<dbReference type="PANTHER" id="PTHR31084">
    <property type="entry name" value="ALPHA-L-FUCOSIDASE 2"/>
    <property type="match status" value="1"/>
</dbReference>
<dbReference type="Gene3D" id="2.70.98.50">
    <property type="entry name" value="putative glycoside hydrolase family protein from bacillus halodurans"/>
    <property type="match status" value="1"/>
</dbReference>
<organism evidence="5 6">
    <name type="scientific">Paractinoplanes tereljensis</name>
    <dbReference type="NCBI Taxonomy" id="571912"/>
    <lineage>
        <taxon>Bacteria</taxon>
        <taxon>Bacillati</taxon>
        <taxon>Actinomycetota</taxon>
        <taxon>Actinomycetes</taxon>
        <taxon>Micromonosporales</taxon>
        <taxon>Micromonosporaceae</taxon>
        <taxon>Paractinoplanes</taxon>
    </lineage>
</organism>
<dbReference type="PANTHER" id="PTHR31084:SF19">
    <property type="entry name" value="GLYCOSYL HYDROLASE FAMILY 95 N-TERMINAL DOMAIN-CONTAINING PROTEIN"/>
    <property type="match status" value="1"/>
</dbReference>
<dbReference type="Pfam" id="PF22124">
    <property type="entry name" value="Glyco_hydro_95_cat"/>
    <property type="match status" value="1"/>
</dbReference>
<feature type="region of interest" description="Disordered" evidence="1">
    <location>
        <begin position="545"/>
        <end position="568"/>
    </location>
</feature>
<proteinExistence type="predicted"/>
<feature type="domain" description="Alpha fucosidase A-like C-terminal" evidence="3">
    <location>
        <begin position="655"/>
        <end position="743"/>
    </location>
</feature>
<dbReference type="InterPro" id="IPR013780">
    <property type="entry name" value="Glyco_hydro_b"/>
</dbReference>
<dbReference type="InterPro" id="IPR049053">
    <property type="entry name" value="AFCA-like_C"/>
</dbReference>
<gene>
    <name evidence="5" type="ORF">Ate02nite_29050</name>
</gene>
<dbReference type="EMBL" id="BOMY01000021">
    <property type="protein sequence ID" value="GIF20175.1"/>
    <property type="molecule type" value="Genomic_DNA"/>
</dbReference>
<protein>
    <submittedName>
        <fullName evidence="5">Large protein</fullName>
    </submittedName>
</protein>